<evidence type="ECO:0008006" key="3">
    <source>
        <dbReference type="Google" id="ProtNLM"/>
    </source>
</evidence>
<evidence type="ECO:0000313" key="2">
    <source>
        <dbReference type="Proteomes" id="UP000179233"/>
    </source>
</evidence>
<dbReference type="Proteomes" id="UP000179233">
    <property type="component" value="Unassembled WGS sequence"/>
</dbReference>
<dbReference type="EMBL" id="MHCJ01000006">
    <property type="protein sequence ID" value="OGY17799.1"/>
    <property type="molecule type" value="Genomic_DNA"/>
</dbReference>
<gene>
    <name evidence="1" type="ORF">A2786_00550</name>
</gene>
<dbReference type="AlphaFoldDB" id="A0A1G1VQX3"/>
<dbReference type="Gene3D" id="3.40.50.300">
    <property type="entry name" value="P-loop containing nucleotide triphosphate hydrolases"/>
    <property type="match status" value="1"/>
</dbReference>
<organism evidence="1 2">
    <name type="scientific">Candidatus Chisholmbacteria bacterium RIFCSPHIGHO2_01_FULL_52_32</name>
    <dbReference type="NCBI Taxonomy" id="1797591"/>
    <lineage>
        <taxon>Bacteria</taxon>
        <taxon>Candidatus Chisholmiibacteriota</taxon>
    </lineage>
</organism>
<evidence type="ECO:0000313" key="1">
    <source>
        <dbReference type="EMBL" id="OGY17799.1"/>
    </source>
</evidence>
<dbReference type="SUPFAM" id="SSF52540">
    <property type="entry name" value="P-loop containing nucleoside triphosphate hydrolases"/>
    <property type="match status" value="1"/>
</dbReference>
<name>A0A1G1VQX3_9BACT</name>
<dbReference type="InterPro" id="IPR027417">
    <property type="entry name" value="P-loop_NTPase"/>
</dbReference>
<reference evidence="1 2" key="1">
    <citation type="journal article" date="2016" name="Nat. Commun.">
        <title>Thousands of microbial genomes shed light on interconnected biogeochemical processes in an aquifer system.</title>
        <authorList>
            <person name="Anantharaman K."/>
            <person name="Brown C.T."/>
            <person name="Hug L.A."/>
            <person name="Sharon I."/>
            <person name="Castelle C.J."/>
            <person name="Probst A.J."/>
            <person name="Thomas B.C."/>
            <person name="Singh A."/>
            <person name="Wilkins M.J."/>
            <person name="Karaoz U."/>
            <person name="Brodie E.L."/>
            <person name="Williams K.H."/>
            <person name="Hubbard S.S."/>
            <person name="Banfield J.F."/>
        </authorList>
    </citation>
    <scope>NUCLEOTIDE SEQUENCE [LARGE SCALE GENOMIC DNA]</scope>
</reference>
<proteinExistence type="predicted"/>
<dbReference type="Pfam" id="PF13189">
    <property type="entry name" value="Cytidylate_kin2"/>
    <property type="match status" value="1"/>
</dbReference>
<protein>
    <recommendedName>
        <fullName evidence="3">(d)CMP kinase</fullName>
    </recommendedName>
</protein>
<sequence>MKRSKLQEIKEYKYKNVTISGIPGAGSSTLGKALAKAIGWKYFSGGDFMRAYAIKKGFFNKRNKVHHDATIYDEDFDRKVDFGMRETLSTKSGQVLESWLSSFMAQGIKGTLKILVYCSVDSVRVDRIVNRDNITVGEAKKHIFEREKKNTEKWGRVYKHQWQEWVVEKGRVDKTKPIWFWYPELYDVAIDTYGNSKEETLRIALTALGVKKPIDYQKLFASE</sequence>
<accession>A0A1G1VQX3</accession>
<comment type="caution">
    <text evidence="1">The sequence shown here is derived from an EMBL/GenBank/DDBJ whole genome shotgun (WGS) entry which is preliminary data.</text>
</comment>